<evidence type="ECO:0000313" key="1">
    <source>
        <dbReference type="EMBL" id="CCI51957.1"/>
    </source>
</evidence>
<name>A0A077MAY8_9MICO</name>
<evidence type="ECO:0000313" key="2">
    <source>
        <dbReference type="Proteomes" id="UP000035720"/>
    </source>
</evidence>
<dbReference type="EMBL" id="CAJC01000039">
    <property type="protein sequence ID" value="CCI51957.1"/>
    <property type="molecule type" value="Genomic_DNA"/>
</dbReference>
<proteinExistence type="predicted"/>
<comment type="caution">
    <text evidence="1">The sequence shown here is derived from an EMBL/GenBank/DDBJ whole genome shotgun (WGS) entry which is preliminary data.</text>
</comment>
<dbReference type="STRING" id="1193518.BN13_1330022"/>
<reference evidence="1 2" key="1">
    <citation type="journal article" date="2013" name="ISME J.">
        <title>A metabolic model for members of the genus Tetrasphaera involved in enhanced biological phosphorus removal.</title>
        <authorList>
            <person name="Kristiansen R."/>
            <person name="Nguyen H.T.T."/>
            <person name="Saunders A.M."/>
            <person name="Nielsen J.L."/>
            <person name="Wimmer R."/>
            <person name="Le V.Q."/>
            <person name="McIlroy S.J."/>
            <person name="Petrovski S."/>
            <person name="Seviour R.J."/>
            <person name="Calteau A."/>
            <person name="Nielsen K.L."/>
            <person name="Nielsen P.H."/>
        </authorList>
    </citation>
    <scope>NUCLEOTIDE SEQUENCE [LARGE SCALE GENOMIC DNA]</scope>
    <source>
        <strain evidence="1 2">Ben 74</strain>
    </source>
</reference>
<keyword evidence="2" id="KW-1185">Reference proteome</keyword>
<organism evidence="1 2">
    <name type="scientific">Nostocoides jenkinsii Ben 74</name>
    <dbReference type="NCBI Taxonomy" id="1193518"/>
    <lineage>
        <taxon>Bacteria</taxon>
        <taxon>Bacillati</taxon>
        <taxon>Actinomycetota</taxon>
        <taxon>Actinomycetes</taxon>
        <taxon>Micrococcales</taxon>
        <taxon>Intrasporangiaceae</taxon>
        <taxon>Nostocoides</taxon>
    </lineage>
</organism>
<sequence>MLLLPLAAMFLPAFALTTMLPLVLALAPTRLGA</sequence>
<gene>
    <name evidence="1" type="ORF">BN13_1330022</name>
</gene>
<accession>A0A077MAY8</accession>
<dbReference type="Proteomes" id="UP000035720">
    <property type="component" value="Unassembled WGS sequence"/>
</dbReference>
<protein>
    <submittedName>
        <fullName evidence="1">Uncharacterized protein</fullName>
    </submittedName>
</protein>
<dbReference type="AlphaFoldDB" id="A0A077MAY8"/>